<dbReference type="InterPro" id="IPR000086">
    <property type="entry name" value="NUDIX_hydrolase_dom"/>
</dbReference>
<comment type="caution">
    <text evidence="5">The sequence shown here is derived from an EMBL/GenBank/DDBJ whole genome shotgun (WGS) entry which is preliminary data.</text>
</comment>
<dbReference type="AlphaFoldDB" id="A0A543B1M5"/>
<dbReference type="PROSITE" id="PS00893">
    <property type="entry name" value="NUDIX_BOX"/>
    <property type="match status" value="1"/>
</dbReference>
<keyword evidence="3" id="KW-0460">Magnesium</keyword>
<dbReference type="EMBL" id="VFOW01000001">
    <property type="protein sequence ID" value="TQL78706.1"/>
    <property type="molecule type" value="Genomic_DNA"/>
</dbReference>
<evidence type="ECO:0000256" key="2">
    <source>
        <dbReference type="ARBA" id="ARBA00022801"/>
    </source>
</evidence>
<dbReference type="Gene3D" id="3.90.79.10">
    <property type="entry name" value="Nucleoside Triphosphate Pyrophosphohydrolase"/>
    <property type="match status" value="1"/>
</dbReference>
<dbReference type="GO" id="GO:0016787">
    <property type="term" value="F:hydrolase activity"/>
    <property type="evidence" value="ECO:0007669"/>
    <property type="project" value="UniProtKB-KW"/>
</dbReference>
<dbReference type="RefSeq" id="WP_142043439.1">
    <property type="nucleotide sequence ID" value="NZ_JBHTGS010000003.1"/>
</dbReference>
<feature type="domain" description="Nudix hydrolase" evidence="4">
    <location>
        <begin position="6"/>
        <end position="147"/>
    </location>
</feature>
<dbReference type="InParanoid" id="A0A543B1M5"/>
<evidence type="ECO:0000313" key="6">
    <source>
        <dbReference type="Proteomes" id="UP000317043"/>
    </source>
</evidence>
<dbReference type="OrthoDB" id="9804442at2"/>
<dbReference type="PROSITE" id="PS51462">
    <property type="entry name" value="NUDIX"/>
    <property type="match status" value="1"/>
</dbReference>
<name>A0A543B1M5_9ACTN</name>
<keyword evidence="6" id="KW-1185">Reference proteome</keyword>
<proteinExistence type="predicted"/>
<reference evidence="5 6" key="1">
    <citation type="submission" date="2019-06" db="EMBL/GenBank/DDBJ databases">
        <title>Sequencing the genomes of 1000 actinobacteria strains.</title>
        <authorList>
            <person name="Klenk H.-P."/>
        </authorList>
    </citation>
    <scope>NUCLEOTIDE SEQUENCE [LARGE SCALE GENOMIC DNA]</scope>
    <source>
        <strain evidence="5 6">DSM 45928</strain>
    </source>
</reference>
<dbReference type="InterPro" id="IPR020084">
    <property type="entry name" value="NUDIX_hydrolase_CS"/>
</dbReference>
<dbReference type="InterPro" id="IPR015797">
    <property type="entry name" value="NUDIX_hydrolase-like_dom_sf"/>
</dbReference>
<dbReference type="Pfam" id="PF00293">
    <property type="entry name" value="NUDIX"/>
    <property type="match status" value="1"/>
</dbReference>
<dbReference type="SUPFAM" id="SSF55811">
    <property type="entry name" value="Nudix"/>
    <property type="match status" value="1"/>
</dbReference>
<accession>A0A543B1M5</accession>
<keyword evidence="2" id="KW-0378">Hydrolase</keyword>
<dbReference type="Proteomes" id="UP000317043">
    <property type="component" value="Unassembled WGS sequence"/>
</dbReference>
<gene>
    <name evidence="5" type="ORF">FB566_4297</name>
</gene>
<comment type="cofactor">
    <cofactor evidence="1">
        <name>Mg(2+)</name>
        <dbReference type="ChEBI" id="CHEBI:18420"/>
    </cofactor>
</comment>
<protein>
    <submittedName>
        <fullName evidence="5">ADP-ribose pyrophosphatase YjhB (NUDIX family)</fullName>
    </submittedName>
</protein>
<evidence type="ECO:0000256" key="1">
    <source>
        <dbReference type="ARBA" id="ARBA00001946"/>
    </source>
</evidence>
<dbReference type="PANTHER" id="PTHR43046:SF12">
    <property type="entry name" value="GDP-MANNOSE MANNOSYL HYDROLASE"/>
    <property type="match status" value="1"/>
</dbReference>
<sequence length="153" mass="17708">MDIPIRDRRAARVLLMDGRDQVLLFRGCDPRHPEGKYWFTVGGGVEDDESDREAACRELREETGIHCEPDELVGPFHEDTAEFEFDGRRYRQRQVFFGLCISDPVVDLGGFEETEAASMDRYAWWSSSRLRSTNETFHPANLPNLMDSMRCRS</sequence>
<evidence type="ECO:0000256" key="3">
    <source>
        <dbReference type="ARBA" id="ARBA00022842"/>
    </source>
</evidence>
<dbReference type="CDD" id="cd04685">
    <property type="entry name" value="NUDIX_Hydrolase"/>
    <property type="match status" value="1"/>
</dbReference>
<evidence type="ECO:0000313" key="5">
    <source>
        <dbReference type="EMBL" id="TQL78706.1"/>
    </source>
</evidence>
<dbReference type="PANTHER" id="PTHR43046">
    <property type="entry name" value="GDP-MANNOSE MANNOSYL HYDROLASE"/>
    <property type="match status" value="1"/>
</dbReference>
<evidence type="ECO:0000259" key="4">
    <source>
        <dbReference type="PROSITE" id="PS51462"/>
    </source>
</evidence>
<organism evidence="5 6">
    <name type="scientific">Stackebrandtia endophytica</name>
    <dbReference type="NCBI Taxonomy" id="1496996"/>
    <lineage>
        <taxon>Bacteria</taxon>
        <taxon>Bacillati</taxon>
        <taxon>Actinomycetota</taxon>
        <taxon>Actinomycetes</taxon>
        <taxon>Glycomycetales</taxon>
        <taxon>Glycomycetaceae</taxon>
        <taxon>Stackebrandtia</taxon>
    </lineage>
</organism>